<dbReference type="RefSeq" id="WP_250858203.1">
    <property type="nucleotide sequence ID" value="NZ_JAGSOJ010000001.1"/>
</dbReference>
<evidence type="ECO:0000313" key="2">
    <source>
        <dbReference type="EMBL" id="MCM1989238.1"/>
    </source>
</evidence>
<dbReference type="InterPro" id="IPR019734">
    <property type="entry name" value="TPR_rpt"/>
</dbReference>
<dbReference type="EMBL" id="JAGSOJ010000001">
    <property type="protein sequence ID" value="MCM1989238.1"/>
    <property type="molecule type" value="Genomic_DNA"/>
</dbReference>
<feature type="domain" description="Glycosyltransferase 2-like" evidence="1">
    <location>
        <begin position="1"/>
        <end position="119"/>
    </location>
</feature>
<name>A0A9J6NZ35_9CLOT</name>
<reference evidence="2" key="2">
    <citation type="submission" date="2021-04" db="EMBL/GenBank/DDBJ databases">
        <authorList>
            <person name="Dong X."/>
        </authorList>
    </citation>
    <scope>NUCLEOTIDE SEQUENCE</scope>
    <source>
        <strain evidence="2">ZWT</strain>
    </source>
</reference>
<dbReference type="SMART" id="SM00028">
    <property type="entry name" value="TPR"/>
    <property type="match status" value="3"/>
</dbReference>
<dbReference type="GO" id="GO:0016757">
    <property type="term" value="F:glycosyltransferase activity"/>
    <property type="evidence" value="ECO:0007669"/>
    <property type="project" value="UniProtKB-KW"/>
</dbReference>
<protein>
    <submittedName>
        <fullName evidence="2">Glycosyltransferase</fullName>
        <ecNumber evidence="2">2.4.-.-</ecNumber>
    </submittedName>
</protein>
<dbReference type="PANTHER" id="PTHR43630:SF2">
    <property type="entry name" value="GLYCOSYLTRANSFERASE"/>
    <property type="match status" value="1"/>
</dbReference>
<dbReference type="InterPro" id="IPR001173">
    <property type="entry name" value="Glyco_trans_2-like"/>
</dbReference>
<dbReference type="SUPFAM" id="SSF48452">
    <property type="entry name" value="TPR-like"/>
    <property type="match status" value="2"/>
</dbReference>
<dbReference type="CDD" id="cd02511">
    <property type="entry name" value="Beta4Glucosyltransferase"/>
    <property type="match status" value="1"/>
</dbReference>
<keyword evidence="2" id="KW-0328">Glycosyltransferase</keyword>
<dbReference type="EC" id="2.4.-.-" evidence="2"/>
<organism evidence="2 3">
    <name type="scientific">Oceanirhabdus seepicola</name>
    <dbReference type="NCBI Taxonomy" id="2828781"/>
    <lineage>
        <taxon>Bacteria</taxon>
        <taxon>Bacillati</taxon>
        <taxon>Bacillota</taxon>
        <taxon>Clostridia</taxon>
        <taxon>Eubacteriales</taxon>
        <taxon>Clostridiaceae</taxon>
        <taxon>Oceanirhabdus</taxon>
    </lineage>
</organism>
<gene>
    <name evidence="2" type="ORF">KDK92_05750</name>
</gene>
<dbReference type="AlphaFoldDB" id="A0A9J6NZ35"/>
<dbReference type="Proteomes" id="UP001056429">
    <property type="component" value="Unassembled WGS sequence"/>
</dbReference>
<evidence type="ECO:0000259" key="1">
    <source>
        <dbReference type="Pfam" id="PF00535"/>
    </source>
</evidence>
<dbReference type="Pfam" id="PF00535">
    <property type="entry name" value="Glycos_transf_2"/>
    <property type="match status" value="1"/>
</dbReference>
<dbReference type="Gene3D" id="1.25.40.10">
    <property type="entry name" value="Tetratricopeptide repeat domain"/>
    <property type="match status" value="1"/>
</dbReference>
<sequence length="598" mass="69251">MIVKNEEDNLERCLISAAGIADEIIIVDTGSSDSTVEIAKKYTPNVHFFPWINDFSAARNFSLSKAKGDWILILDADDELKSNQKNYIKELTKDYSIDVYCFNTLNIINENDKKNIAVNLNPRLFQNKPGYKYEGAVHNQLISVMKRVNPNLKVKNAPVDIYHYGYLHSIVEKKHKRERNMKILKDLLEKDPNDTFNLFNMGSEHYALGNFKEAFNYYLKSYELIDPKNSFYPMLILRMLLCCKTLKSFDQFYYYAETALKHYPSFTALYYLRGCINYYLGKTTLAIDDLEKALSLGESDTALTCIKGAGNFRPTELLCKIYYEFKDYKKCAYYCSELISYPEVSEFDSLKTIVHCLYKLNASREEIEEMLNLMLDSKKENDFIYICNLLIEEKDYNLALSYADKGLENLNSEDITEYMKADLTAKFTYFKGICEFHINNYEKSLSTLMNLNNKQLLELSKPYLLLLGIYCKHEDAIKTSICSDGLIGKVCNSLYSLITGGKPALLTIDEKQSIKYQYVIFNIFEILLDIEENGMFDKALSLLDLINSKDAHLNLGKLYYKYNKYNLSKKELMQSISINNLIDEEGSRILYNLNIKEP</sequence>
<dbReference type="InterPro" id="IPR011990">
    <property type="entry name" value="TPR-like_helical_dom_sf"/>
</dbReference>
<keyword evidence="2" id="KW-0808">Transferase</keyword>
<reference evidence="2" key="1">
    <citation type="journal article" date="2021" name="mSystems">
        <title>Bacteria and Archaea Synergistically Convert Glycine Betaine to Biogenic Methane in the Formosa Cold Seep of the South China Sea.</title>
        <authorList>
            <person name="Li L."/>
            <person name="Zhang W."/>
            <person name="Zhang S."/>
            <person name="Song L."/>
            <person name="Sun Q."/>
            <person name="Zhang H."/>
            <person name="Xiang H."/>
            <person name="Dong X."/>
        </authorList>
    </citation>
    <scope>NUCLEOTIDE SEQUENCE</scope>
    <source>
        <strain evidence="2">ZWT</strain>
    </source>
</reference>
<accession>A0A9J6NZ35</accession>
<evidence type="ECO:0000313" key="3">
    <source>
        <dbReference type="Proteomes" id="UP001056429"/>
    </source>
</evidence>
<proteinExistence type="predicted"/>
<dbReference type="SUPFAM" id="SSF53448">
    <property type="entry name" value="Nucleotide-diphospho-sugar transferases"/>
    <property type="match status" value="1"/>
</dbReference>
<comment type="caution">
    <text evidence="2">The sequence shown here is derived from an EMBL/GenBank/DDBJ whole genome shotgun (WGS) entry which is preliminary data.</text>
</comment>
<keyword evidence="3" id="KW-1185">Reference proteome</keyword>
<dbReference type="PANTHER" id="PTHR43630">
    <property type="entry name" value="POLY-BETA-1,6-N-ACETYL-D-GLUCOSAMINE SYNTHASE"/>
    <property type="match status" value="1"/>
</dbReference>
<dbReference type="Gene3D" id="3.90.550.10">
    <property type="entry name" value="Spore Coat Polysaccharide Biosynthesis Protein SpsA, Chain A"/>
    <property type="match status" value="1"/>
</dbReference>
<dbReference type="Pfam" id="PF13181">
    <property type="entry name" value="TPR_8"/>
    <property type="match status" value="3"/>
</dbReference>
<dbReference type="InterPro" id="IPR029044">
    <property type="entry name" value="Nucleotide-diphossugar_trans"/>
</dbReference>